<name>A0A2K9NI28_9PROT</name>
<protein>
    <submittedName>
        <fullName evidence="2">Peptidase S49</fullName>
    </submittedName>
</protein>
<dbReference type="RefSeq" id="WP_102113509.1">
    <property type="nucleotide sequence ID" value="NZ_BMGN01000012.1"/>
</dbReference>
<dbReference type="PANTHER" id="PTHR42987">
    <property type="entry name" value="PEPTIDASE S49"/>
    <property type="match status" value="1"/>
</dbReference>
<dbReference type="GO" id="GO:0008233">
    <property type="term" value="F:peptidase activity"/>
    <property type="evidence" value="ECO:0007669"/>
    <property type="project" value="InterPro"/>
</dbReference>
<reference evidence="2 3" key="1">
    <citation type="submission" date="2017-12" db="EMBL/GenBank/DDBJ databases">
        <title>Genomes of bacteria within cyanobacterial aggregates.</title>
        <authorList>
            <person name="Cai H."/>
        </authorList>
    </citation>
    <scope>NUCLEOTIDE SEQUENCE [LARGE SCALE GENOMIC DNA]</scope>
    <source>
        <strain evidence="2 3">TH16</strain>
    </source>
</reference>
<dbReference type="SUPFAM" id="SSF52096">
    <property type="entry name" value="ClpP/crotonase"/>
    <property type="match status" value="1"/>
</dbReference>
<dbReference type="InterPro" id="IPR002142">
    <property type="entry name" value="Peptidase_S49"/>
</dbReference>
<dbReference type="Proteomes" id="UP000234752">
    <property type="component" value="Chromosome eg_2"/>
</dbReference>
<dbReference type="KEGG" id="ncb:C0V82_16120"/>
<evidence type="ECO:0000313" key="3">
    <source>
        <dbReference type="Proteomes" id="UP000234752"/>
    </source>
</evidence>
<dbReference type="OrthoDB" id="266140at2"/>
<evidence type="ECO:0000256" key="1">
    <source>
        <dbReference type="ARBA" id="ARBA00008683"/>
    </source>
</evidence>
<accession>A0A2K9NI28</accession>
<dbReference type="InterPro" id="IPR033855">
    <property type="entry name" value="Protein_C"/>
</dbReference>
<comment type="similarity">
    <text evidence="1">Belongs to the peptidase S49 family.</text>
</comment>
<dbReference type="CDD" id="cd07022">
    <property type="entry name" value="S49_Sppa_36K_type"/>
    <property type="match status" value="1"/>
</dbReference>
<dbReference type="GO" id="GO:0006508">
    <property type="term" value="P:proteolysis"/>
    <property type="evidence" value="ECO:0007669"/>
    <property type="project" value="InterPro"/>
</dbReference>
<dbReference type="Gene3D" id="3.90.226.10">
    <property type="entry name" value="2-enoyl-CoA Hydratase, Chain A, domain 1"/>
    <property type="match status" value="1"/>
</dbReference>
<dbReference type="Pfam" id="PF01343">
    <property type="entry name" value="Peptidase_S49"/>
    <property type="match status" value="1"/>
</dbReference>
<dbReference type="AlphaFoldDB" id="A0A2K9NI28"/>
<evidence type="ECO:0000313" key="2">
    <source>
        <dbReference type="EMBL" id="AUN31955.1"/>
    </source>
</evidence>
<keyword evidence="3" id="KW-1185">Reference proteome</keyword>
<organism evidence="2 3">
    <name type="scientific">Niveispirillum cyanobacteriorum</name>
    <dbReference type="NCBI Taxonomy" id="1612173"/>
    <lineage>
        <taxon>Bacteria</taxon>
        <taxon>Pseudomonadati</taxon>
        <taxon>Pseudomonadota</taxon>
        <taxon>Alphaproteobacteria</taxon>
        <taxon>Rhodospirillales</taxon>
        <taxon>Azospirillaceae</taxon>
        <taxon>Niveispirillum</taxon>
    </lineage>
</organism>
<dbReference type="InterPro" id="IPR029045">
    <property type="entry name" value="ClpP/crotonase-like_dom_sf"/>
</dbReference>
<dbReference type="PANTHER" id="PTHR42987:SF4">
    <property type="entry name" value="PROTEASE SOHB-RELATED"/>
    <property type="match status" value="1"/>
</dbReference>
<sequence length="297" mass="30821">MTTVFDALTAEPWAIQPDWLPRLAALAQRQGMEKDTAEAARVLREQTLAMAAGPSARRLEGARYAMVTAGGVAILPIFGPIFPRANLMTEMSGATSVAALQNDYRLALANADIGATLFLLDTPGGAVSGINAMADTIHAGRKHKPTVAFVAGAAASAGYWIASATSAIHMERTAMVGSIGVVAALPKQVEPGSDGSIAVEIVSSNAPNKRPDPTTEEGAATIRATLDAIEAQFIADVARGRATTPTRIKSDFGQGGVLVGRAAVEAGMADGIKSYDQVLAELTAQVSNKRRADALRK</sequence>
<dbReference type="EMBL" id="CP025612">
    <property type="protein sequence ID" value="AUN31955.1"/>
    <property type="molecule type" value="Genomic_DNA"/>
</dbReference>
<proteinExistence type="inferred from homology"/>
<gene>
    <name evidence="2" type="ORF">C0V82_16120</name>
</gene>